<dbReference type="InterPro" id="IPR050641">
    <property type="entry name" value="RIFMO-like"/>
</dbReference>
<dbReference type="SUPFAM" id="SSF51905">
    <property type="entry name" value="FAD/NAD(P)-binding domain"/>
    <property type="match status" value="1"/>
</dbReference>
<dbReference type="STRING" id="109264.A0A1F8A112"/>
<dbReference type="Gene3D" id="3.30.9.10">
    <property type="entry name" value="D-Amino Acid Oxidase, subunit A, domain 2"/>
    <property type="match status" value="1"/>
</dbReference>
<protein>
    <recommendedName>
        <fullName evidence="5">FAD-binding domain-containing protein</fullName>
    </recommendedName>
</protein>
<feature type="domain" description="FAD-binding" evidence="5">
    <location>
        <begin position="29"/>
        <end position="412"/>
    </location>
</feature>
<evidence type="ECO:0000256" key="2">
    <source>
        <dbReference type="ARBA" id="ARBA00022827"/>
    </source>
</evidence>
<name>A0A1F8A112_9EURO</name>
<accession>A0A1F8A112</accession>
<organism evidence="6 7">
    <name type="scientific">Aspergillus bombycis</name>
    <dbReference type="NCBI Taxonomy" id="109264"/>
    <lineage>
        <taxon>Eukaryota</taxon>
        <taxon>Fungi</taxon>
        <taxon>Dikarya</taxon>
        <taxon>Ascomycota</taxon>
        <taxon>Pezizomycotina</taxon>
        <taxon>Eurotiomycetes</taxon>
        <taxon>Eurotiomycetidae</taxon>
        <taxon>Eurotiales</taxon>
        <taxon>Aspergillaceae</taxon>
        <taxon>Aspergillus</taxon>
    </lineage>
</organism>
<dbReference type="InterPro" id="IPR036188">
    <property type="entry name" value="FAD/NAD-bd_sf"/>
</dbReference>
<dbReference type="Pfam" id="PF21274">
    <property type="entry name" value="Rng_hyd_C"/>
    <property type="match status" value="1"/>
</dbReference>
<dbReference type="AlphaFoldDB" id="A0A1F8A112"/>
<dbReference type="GeneID" id="34449006"/>
<dbReference type="OrthoDB" id="2096480at2759"/>
<dbReference type="EMBL" id="LYCR01000043">
    <property type="protein sequence ID" value="OGM45401.1"/>
    <property type="molecule type" value="Genomic_DNA"/>
</dbReference>
<evidence type="ECO:0000313" key="6">
    <source>
        <dbReference type="EMBL" id="OGM45401.1"/>
    </source>
</evidence>
<dbReference type="Gene3D" id="3.50.50.60">
    <property type="entry name" value="FAD/NAD(P)-binding domain"/>
    <property type="match status" value="1"/>
</dbReference>
<dbReference type="PANTHER" id="PTHR43004:SF21">
    <property type="entry name" value="FAD-BINDING DOMAIN-CONTAINING PROTEIN-RELATED"/>
    <property type="match status" value="1"/>
</dbReference>
<evidence type="ECO:0000313" key="7">
    <source>
        <dbReference type="Proteomes" id="UP000179179"/>
    </source>
</evidence>
<comment type="caution">
    <text evidence="6">The sequence shown here is derived from an EMBL/GenBank/DDBJ whole genome shotgun (WGS) entry which is preliminary data.</text>
</comment>
<dbReference type="Gene3D" id="3.40.30.120">
    <property type="match status" value="1"/>
</dbReference>
<evidence type="ECO:0000259" key="5">
    <source>
        <dbReference type="Pfam" id="PF01494"/>
    </source>
</evidence>
<feature type="non-terminal residue" evidence="6">
    <location>
        <position position="1"/>
    </location>
</feature>
<evidence type="ECO:0000256" key="1">
    <source>
        <dbReference type="ARBA" id="ARBA00022630"/>
    </source>
</evidence>
<dbReference type="PRINTS" id="PR00420">
    <property type="entry name" value="RNGMNOXGNASE"/>
</dbReference>
<keyword evidence="2" id="KW-0274">FAD</keyword>
<keyword evidence="7" id="KW-1185">Reference proteome</keyword>
<dbReference type="GO" id="GO:0071949">
    <property type="term" value="F:FAD binding"/>
    <property type="evidence" value="ECO:0007669"/>
    <property type="project" value="InterPro"/>
</dbReference>
<dbReference type="Proteomes" id="UP000179179">
    <property type="component" value="Unassembled WGS sequence"/>
</dbReference>
<sequence>RLRCHSAMDNLMGSSTNDEPSPSLLAEGPVLVVGAGPIGLLTAYQLAKRGIRTILVERNHDTTRWPKMDITNPRSMELLNHIGLAEDLKKLGLLAPSNDPLHQWILSNAVPPGVEERFSLDCLFSTGLSDGGEVLAKWDLPSPSEMRRRIHERNDGSMPSQAWLRCSQILFEAWLKPIVEAHPLVKCFSGMKFERLSEHADHVQSTITHVDTGVAHLVRSQYVIGCDGAGSRVRKSADINLTGAPIGNRNLLVHFKSSDLGILHRQGQFWHLFLSTGACVINQDEKDTWTIHMPLAPEVDLETLNAEEMVFAALGDAGEPQRFTIDKILVTSAWHANLSVADNYSTKSRRVLLAGDSAHQNIPFGGYGMNTGLGDAYDLGWKLAMVLQGQCGEKLLESYEIERRPVAIRNVAMSGTNVEMHMKYVSWVRDEPVGTVRSETPAGKHLRERIRSHVLAHDGENKYLGIEMGYRHTASPVIVPDGDPKEQPIWTARDYFPSTWPGARAPHVYLNDDVTSIFDRFGFDFTVVDFTEEGHVGEEFSVIASGLGIPLSVLHLPQEKHARQVWERDVVLVRPDHHVSWRSIRRNPQAAWRLKTPF</sequence>
<dbReference type="Pfam" id="PF01494">
    <property type="entry name" value="FAD_binding_3"/>
    <property type="match status" value="1"/>
</dbReference>
<feature type="region of interest" description="Disordered" evidence="4">
    <location>
        <begin position="1"/>
        <end position="23"/>
    </location>
</feature>
<keyword evidence="3" id="KW-0560">Oxidoreductase</keyword>
<reference evidence="6 7" key="1">
    <citation type="journal article" date="2016" name="Genome Biol. Evol.">
        <title>Draft genome sequence of an aflatoxigenic Aspergillus species, A. bombycis.</title>
        <authorList>
            <person name="Moore G.G."/>
            <person name="Mack B.M."/>
            <person name="Beltz S.B."/>
            <person name="Gilbert M.K."/>
        </authorList>
    </citation>
    <scope>NUCLEOTIDE SEQUENCE [LARGE SCALE GENOMIC DNA]</scope>
    <source>
        <strain evidence="7">NRRL 26010</strain>
    </source>
</reference>
<dbReference type="RefSeq" id="XP_022389118.1">
    <property type="nucleotide sequence ID" value="XM_022532745.1"/>
</dbReference>
<proteinExistence type="predicted"/>
<evidence type="ECO:0000256" key="3">
    <source>
        <dbReference type="ARBA" id="ARBA00023002"/>
    </source>
</evidence>
<keyword evidence="1" id="KW-0285">Flavoprotein</keyword>
<dbReference type="GO" id="GO:0016709">
    <property type="term" value="F:oxidoreductase activity, acting on paired donors, with incorporation or reduction of molecular oxygen, NAD(P)H as one donor, and incorporation of one atom of oxygen"/>
    <property type="evidence" value="ECO:0007669"/>
    <property type="project" value="UniProtKB-ARBA"/>
</dbReference>
<dbReference type="InterPro" id="IPR002938">
    <property type="entry name" value="FAD-bd"/>
</dbReference>
<evidence type="ECO:0000256" key="4">
    <source>
        <dbReference type="SAM" id="MobiDB-lite"/>
    </source>
</evidence>
<dbReference type="PANTHER" id="PTHR43004">
    <property type="entry name" value="TRK SYSTEM POTASSIUM UPTAKE PROTEIN"/>
    <property type="match status" value="1"/>
</dbReference>
<gene>
    <name evidence="6" type="ORF">ABOM_005616</name>
</gene>